<feature type="binding site" evidence="5">
    <location>
        <position position="330"/>
    </location>
    <ligand>
        <name>Zn(2+)</name>
        <dbReference type="ChEBI" id="CHEBI:29105"/>
    </ligand>
</feature>
<dbReference type="GO" id="GO:0046872">
    <property type="term" value="F:metal ion binding"/>
    <property type="evidence" value="ECO:0007669"/>
    <property type="project" value="UniProtKB-KW"/>
</dbReference>
<feature type="binding site" evidence="5">
    <location>
        <position position="335"/>
    </location>
    <ligand>
        <name>Zn(2+)</name>
        <dbReference type="ChEBI" id="CHEBI:29105"/>
    </ligand>
</feature>
<dbReference type="SUPFAM" id="SSF51713">
    <property type="entry name" value="tRNA-guanine transglycosylase"/>
    <property type="match status" value="1"/>
</dbReference>
<dbReference type="AlphaFoldDB" id="A0AA39GRK4"/>
<keyword evidence="3 5" id="KW-0479">Metal-binding</keyword>
<comment type="subunit">
    <text evidence="5">Heterodimer of a catalytic subunit and an accessory subunit.</text>
</comment>
<dbReference type="Proteomes" id="UP001175261">
    <property type="component" value="Unassembled WGS sequence"/>
</dbReference>
<protein>
    <recommendedName>
        <fullName evidence="5">Queuine tRNA-ribosyltransferase accessory subunit 2</fullName>
    </recommendedName>
    <alternativeName>
        <fullName evidence="5">Queuine tRNA-ribosyltransferase domain-containing protein 1</fullName>
    </alternativeName>
</protein>
<keyword evidence="9" id="KW-1185">Reference proteome</keyword>
<dbReference type="GO" id="GO:0005737">
    <property type="term" value="C:cytoplasm"/>
    <property type="evidence" value="ECO:0007669"/>
    <property type="project" value="UniProtKB-SubCell"/>
</dbReference>
<dbReference type="InterPro" id="IPR002616">
    <property type="entry name" value="tRNA_ribo_trans-like"/>
</dbReference>
<dbReference type="InterPro" id="IPR036511">
    <property type="entry name" value="TGT-like_sf"/>
</dbReference>
<feature type="region of interest" description="Disordered" evidence="6">
    <location>
        <begin position="399"/>
        <end position="459"/>
    </location>
</feature>
<dbReference type="EMBL" id="JAPDFR010000001">
    <property type="protein sequence ID" value="KAK0392273.1"/>
    <property type="molecule type" value="Genomic_DNA"/>
</dbReference>
<evidence type="ECO:0000256" key="6">
    <source>
        <dbReference type="SAM" id="MobiDB-lite"/>
    </source>
</evidence>
<sequence length="459" mass="50739">MNEDAANMATTRVGFHILKSSARGTPSARLGTLSISGRKPIDTPNFVALTSRGIVPHLTQDMVHKATDFGAAHMALEDFIERKDPPIYETPSHDRPRLHDFTGFPPDRVTILGPRRSPPVLAPAGNVADSISVYTAFGFLSLSLADYAHAVERLQPDIAIGPADLPFMKKAPNSKKLIRMAERTEEWTDVFLRKLDAVEKPQTSFFAPVLPVELPIQWDYLRYLSEDVQDSLSGLAIYDTNMLSELTSYESLESLPKLSMEDVKSPRELLRQVSLGMDLCTVPFINNISDAGIALSFSFPAPEASEVLPLGINMWSTEHQTSLQPLVEGCSCYACTKHHRAFLQHLLNAKEMLGWNLLQAHNHHVISRFFEGIRKTLQGGSEAFEEACAQFEKVYEPELPIGTGQRPRARGHHFKSEADQKPFNAPAWSNLGGEDIVSESKQNGVETPLVPTESSATPA</sequence>
<gene>
    <name evidence="8" type="ORF">NLU13_1769</name>
</gene>
<comment type="similarity">
    <text evidence="5">Belongs to the queuine tRNA-ribosyltransferase family. QTRT2 subfamily.</text>
</comment>
<evidence type="ECO:0000313" key="9">
    <source>
        <dbReference type="Proteomes" id="UP001175261"/>
    </source>
</evidence>
<evidence type="ECO:0000259" key="7">
    <source>
        <dbReference type="Pfam" id="PF01702"/>
    </source>
</evidence>
<reference evidence="8" key="1">
    <citation type="submission" date="2022-10" db="EMBL/GenBank/DDBJ databases">
        <title>Determination and structural analysis of whole genome sequence of Sarocladium strictum F4-1.</title>
        <authorList>
            <person name="Hu L."/>
            <person name="Jiang Y."/>
        </authorList>
    </citation>
    <scope>NUCLEOTIDE SEQUENCE</scope>
    <source>
        <strain evidence="8">F4-1</strain>
    </source>
</reference>
<evidence type="ECO:0000256" key="2">
    <source>
        <dbReference type="ARBA" id="ARBA00022694"/>
    </source>
</evidence>
<organism evidence="8 9">
    <name type="scientific">Sarocladium strictum</name>
    <name type="common">Black bundle disease fungus</name>
    <name type="synonym">Acremonium strictum</name>
    <dbReference type="NCBI Taxonomy" id="5046"/>
    <lineage>
        <taxon>Eukaryota</taxon>
        <taxon>Fungi</taxon>
        <taxon>Dikarya</taxon>
        <taxon>Ascomycota</taxon>
        <taxon>Pezizomycotina</taxon>
        <taxon>Sordariomycetes</taxon>
        <taxon>Hypocreomycetidae</taxon>
        <taxon>Hypocreales</taxon>
        <taxon>Sarocladiaceae</taxon>
        <taxon>Sarocladium</taxon>
    </lineage>
</organism>
<comment type="function">
    <text evidence="5">Non-catalytic subunit of the queuine tRNA-ribosyltransferase (TGT) that catalyzes the base-exchange of a guanine (G) residue with queuine (Q) at position 34 (anticodon wobble position) in tRNAs with GU(N) anticodons (tRNA-Asp, -Asn, -His and -Tyr), resulting in the hypermodified nucleoside queuosine (7-(((4,5-cis-dihydroxy-2-cyclopenten-1-yl)amino)methyl)-7-deazaguanosine).</text>
</comment>
<proteinExistence type="inferred from homology"/>
<keyword evidence="2 5" id="KW-0819">tRNA processing</keyword>
<accession>A0AA39GRK4</accession>
<dbReference type="PANTHER" id="PTHR46064:SF1">
    <property type="entry name" value="QUEUINE TRNA-RIBOSYLTRANSFERASE ACCESSORY SUBUNIT 2"/>
    <property type="match status" value="1"/>
</dbReference>
<dbReference type="Pfam" id="PF01702">
    <property type="entry name" value="TGT"/>
    <property type="match status" value="1"/>
</dbReference>
<name>A0AA39GRK4_SARSR</name>
<evidence type="ECO:0000256" key="1">
    <source>
        <dbReference type="ARBA" id="ARBA00022490"/>
    </source>
</evidence>
<evidence type="ECO:0000256" key="5">
    <source>
        <dbReference type="HAMAP-Rule" id="MF_03043"/>
    </source>
</evidence>
<dbReference type="InterPro" id="IPR050852">
    <property type="entry name" value="Queuine_tRNA-ribosyltrfase"/>
</dbReference>
<feature type="binding site" evidence="5">
    <location>
        <position position="332"/>
    </location>
    <ligand>
        <name>Zn(2+)</name>
        <dbReference type="ChEBI" id="CHEBI:29105"/>
    </ligand>
</feature>
<dbReference type="InterPro" id="IPR028592">
    <property type="entry name" value="QTRTD1"/>
</dbReference>
<feature type="binding site" evidence="5">
    <location>
        <position position="361"/>
    </location>
    <ligand>
        <name>Zn(2+)</name>
        <dbReference type="ChEBI" id="CHEBI:29105"/>
    </ligand>
</feature>
<dbReference type="HAMAP" id="MF_03043">
    <property type="entry name" value="QTRT2"/>
    <property type="match status" value="1"/>
</dbReference>
<comment type="caution">
    <text evidence="8">The sequence shown here is derived from an EMBL/GenBank/DDBJ whole genome shotgun (WGS) entry which is preliminary data.</text>
</comment>
<keyword evidence="1 5" id="KW-0963">Cytoplasm</keyword>
<evidence type="ECO:0000313" key="8">
    <source>
        <dbReference type="EMBL" id="KAK0392273.1"/>
    </source>
</evidence>
<feature type="domain" description="tRNA-guanine(15) transglycosylase-like" evidence="7">
    <location>
        <begin position="28"/>
        <end position="395"/>
    </location>
</feature>
<evidence type="ECO:0000256" key="3">
    <source>
        <dbReference type="ARBA" id="ARBA00022723"/>
    </source>
</evidence>
<evidence type="ECO:0000256" key="4">
    <source>
        <dbReference type="ARBA" id="ARBA00022833"/>
    </source>
</evidence>
<comment type="subcellular location">
    <subcellularLocation>
        <location evidence="5">Cytoplasm</location>
    </subcellularLocation>
</comment>
<dbReference type="PANTHER" id="PTHR46064">
    <property type="entry name" value="QUEUINE TRNA-RIBOSYLTRANSFERASE ACCESSORY SUBUNIT 2"/>
    <property type="match status" value="1"/>
</dbReference>
<dbReference type="Gene3D" id="3.20.20.105">
    <property type="entry name" value="Queuine tRNA-ribosyltransferase-like"/>
    <property type="match status" value="1"/>
</dbReference>
<dbReference type="GO" id="GO:0008479">
    <property type="term" value="F:tRNA-guanosine(34) queuine transglycosylase activity"/>
    <property type="evidence" value="ECO:0007669"/>
    <property type="project" value="UniProtKB-UniRule"/>
</dbReference>
<comment type="cofactor">
    <cofactor evidence="5">
        <name>Zn(2+)</name>
        <dbReference type="ChEBI" id="CHEBI:29105"/>
    </cofactor>
    <text evidence="5">Binds 1 zinc ion per subunit.</text>
</comment>
<dbReference type="GO" id="GO:0006400">
    <property type="term" value="P:tRNA modification"/>
    <property type="evidence" value="ECO:0007669"/>
    <property type="project" value="InterPro"/>
</dbReference>
<keyword evidence="4 5" id="KW-0862">Zinc</keyword>